<organism evidence="6 7">
    <name type="scientific">Frondihabitans australicus</name>
    <dbReference type="NCBI Taxonomy" id="386892"/>
    <lineage>
        <taxon>Bacteria</taxon>
        <taxon>Bacillati</taxon>
        <taxon>Actinomycetota</taxon>
        <taxon>Actinomycetes</taxon>
        <taxon>Micrococcales</taxon>
        <taxon>Microbacteriaceae</taxon>
        <taxon>Frondihabitans</taxon>
    </lineage>
</organism>
<dbReference type="Pfam" id="PF02746">
    <property type="entry name" value="MR_MLE_N"/>
    <property type="match status" value="1"/>
</dbReference>
<name>A0A495IBL1_9MICO</name>
<dbReference type="Gene3D" id="3.30.390.10">
    <property type="entry name" value="Enolase-like, N-terminal domain"/>
    <property type="match status" value="1"/>
</dbReference>
<dbReference type="AlphaFoldDB" id="A0A495IBL1"/>
<dbReference type="RefSeq" id="WP_121368255.1">
    <property type="nucleotide sequence ID" value="NZ_RBKS01000001.1"/>
</dbReference>
<evidence type="ECO:0000313" key="6">
    <source>
        <dbReference type="EMBL" id="RKR73387.1"/>
    </source>
</evidence>
<accession>A0A495IBL1</accession>
<comment type="cofactor">
    <cofactor evidence="1">
        <name>Mg(2+)</name>
        <dbReference type="ChEBI" id="CHEBI:18420"/>
    </cofactor>
</comment>
<dbReference type="InterPro" id="IPR018110">
    <property type="entry name" value="Mandel_Rmase/mucon_lact_enz_CS"/>
</dbReference>
<evidence type="ECO:0000313" key="7">
    <source>
        <dbReference type="Proteomes" id="UP000280008"/>
    </source>
</evidence>
<keyword evidence="3" id="KW-0460">Magnesium</keyword>
<dbReference type="Proteomes" id="UP000280008">
    <property type="component" value="Unassembled WGS sequence"/>
</dbReference>
<dbReference type="GO" id="GO:0000287">
    <property type="term" value="F:magnesium ion binding"/>
    <property type="evidence" value="ECO:0007669"/>
    <property type="project" value="TreeGrafter"/>
</dbReference>
<protein>
    <submittedName>
        <fullName evidence="6">L-alanine-DL-glutamate epimerase-like enolase superfamily enzyme</fullName>
    </submittedName>
</protein>
<comment type="caution">
    <text evidence="6">The sequence shown here is derived from an EMBL/GenBank/DDBJ whole genome shotgun (WGS) entry which is preliminary data.</text>
</comment>
<dbReference type="InterPro" id="IPR046945">
    <property type="entry name" value="RHMD-like"/>
</dbReference>
<evidence type="ECO:0000256" key="2">
    <source>
        <dbReference type="ARBA" id="ARBA00022723"/>
    </source>
</evidence>
<dbReference type="GO" id="GO:0016836">
    <property type="term" value="F:hydro-lyase activity"/>
    <property type="evidence" value="ECO:0007669"/>
    <property type="project" value="TreeGrafter"/>
</dbReference>
<dbReference type="Pfam" id="PF13378">
    <property type="entry name" value="MR_MLE_C"/>
    <property type="match status" value="1"/>
</dbReference>
<dbReference type="PANTHER" id="PTHR13794">
    <property type="entry name" value="ENOLASE SUPERFAMILY, MANDELATE RACEMASE"/>
    <property type="match status" value="1"/>
</dbReference>
<dbReference type="PANTHER" id="PTHR13794:SF58">
    <property type="entry name" value="MITOCHONDRIAL ENOLASE SUPERFAMILY MEMBER 1"/>
    <property type="match status" value="1"/>
</dbReference>
<evidence type="ECO:0000256" key="1">
    <source>
        <dbReference type="ARBA" id="ARBA00001946"/>
    </source>
</evidence>
<evidence type="ECO:0000256" key="4">
    <source>
        <dbReference type="SAM" id="MobiDB-lite"/>
    </source>
</evidence>
<sequence>MPANTGVPAGSVAPADSRASSDSRIAALTTRAIRVPLRRPWADDVPAVTVIETRVDDTDGATGWGLSWTPSIGAASVRAMLDHDIASWAVGRTADARTLWPDLWAHLHEAGSGGVTTIATAGLDTALWDLAARRAGLPIADLLGRRRDDVAAYGSGVNLHYPLDDLLAQVQRWIDAGFDAVKIKVGSPDLARDVSRVREVRALLGDDRRLMLDANQRWSRDDARAAMRVLGDVDPAWIEEPLRADDLEGYQELAKAIPTPVACGENLHTRYRFREFARSGAAAVLQPNVVRVGGITPLLDIAAEIADAGATIALHLLPELSGPLALALDAESPAEVVEGAMFGECGVLSDPAPVEVSGGRLRDTREVGLGLRFGSSPEARA</sequence>
<dbReference type="PROSITE" id="PS00908">
    <property type="entry name" value="MR_MLE_1"/>
    <property type="match status" value="1"/>
</dbReference>
<dbReference type="Gene3D" id="3.20.20.120">
    <property type="entry name" value="Enolase-like C-terminal domain"/>
    <property type="match status" value="1"/>
</dbReference>
<feature type="compositionally biased region" description="Low complexity" evidence="4">
    <location>
        <begin position="11"/>
        <end position="20"/>
    </location>
</feature>
<dbReference type="CDD" id="cd03316">
    <property type="entry name" value="MR_like"/>
    <property type="match status" value="1"/>
</dbReference>
<dbReference type="InterPro" id="IPR029065">
    <property type="entry name" value="Enolase_C-like"/>
</dbReference>
<dbReference type="PROSITE" id="PS00909">
    <property type="entry name" value="MR_MLE_2"/>
    <property type="match status" value="1"/>
</dbReference>
<feature type="region of interest" description="Disordered" evidence="4">
    <location>
        <begin position="1"/>
        <end position="20"/>
    </location>
</feature>
<dbReference type="SUPFAM" id="SSF51604">
    <property type="entry name" value="Enolase C-terminal domain-like"/>
    <property type="match status" value="1"/>
</dbReference>
<dbReference type="OrthoDB" id="9796450at2"/>
<reference evidence="6 7" key="1">
    <citation type="submission" date="2018-10" db="EMBL/GenBank/DDBJ databases">
        <title>Sequencing the genomes of 1000 actinobacteria strains.</title>
        <authorList>
            <person name="Klenk H.-P."/>
        </authorList>
    </citation>
    <scope>NUCLEOTIDE SEQUENCE [LARGE SCALE GENOMIC DNA]</scope>
    <source>
        <strain evidence="6 7">DSM 17894</strain>
    </source>
</reference>
<dbReference type="EMBL" id="RBKS01000001">
    <property type="protein sequence ID" value="RKR73387.1"/>
    <property type="molecule type" value="Genomic_DNA"/>
</dbReference>
<gene>
    <name evidence="6" type="ORF">C8E83_0479</name>
</gene>
<feature type="domain" description="Mandelate racemase/muconate lactonizing enzyme C-terminal" evidence="5">
    <location>
        <begin position="163"/>
        <end position="260"/>
    </location>
</feature>
<keyword evidence="7" id="KW-1185">Reference proteome</keyword>
<dbReference type="SMART" id="SM00922">
    <property type="entry name" value="MR_MLE"/>
    <property type="match status" value="1"/>
</dbReference>
<proteinExistence type="predicted"/>
<dbReference type="GO" id="GO:0009063">
    <property type="term" value="P:amino acid catabolic process"/>
    <property type="evidence" value="ECO:0007669"/>
    <property type="project" value="InterPro"/>
</dbReference>
<dbReference type="InterPro" id="IPR029017">
    <property type="entry name" value="Enolase-like_N"/>
</dbReference>
<keyword evidence="2" id="KW-0479">Metal-binding</keyword>
<dbReference type="GO" id="GO:0016052">
    <property type="term" value="P:carbohydrate catabolic process"/>
    <property type="evidence" value="ECO:0007669"/>
    <property type="project" value="TreeGrafter"/>
</dbReference>
<dbReference type="SUPFAM" id="SSF54826">
    <property type="entry name" value="Enolase N-terminal domain-like"/>
    <property type="match status" value="1"/>
</dbReference>
<dbReference type="InterPro" id="IPR013342">
    <property type="entry name" value="Mandelate_racemase_C"/>
</dbReference>
<dbReference type="InterPro" id="IPR036849">
    <property type="entry name" value="Enolase-like_C_sf"/>
</dbReference>
<dbReference type="SFLD" id="SFLDS00001">
    <property type="entry name" value="Enolase"/>
    <property type="match status" value="1"/>
</dbReference>
<evidence type="ECO:0000256" key="3">
    <source>
        <dbReference type="ARBA" id="ARBA00022842"/>
    </source>
</evidence>
<dbReference type="InterPro" id="IPR013341">
    <property type="entry name" value="Mandelate_racemase_N_dom"/>
</dbReference>
<evidence type="ECO:0000259" key="5">
    <source>
        <dbReference type="SMART" id="SM00922"/>
    </source>
</evidence>